<dbReference type="Proteomes" id="UP000696280">
    <property type="component" value="Unassembled WGS sequence"/>
</dbReference>
<organism evidence="2 3">
    <name type="scientific">Hymenoscyphus fraxineus</name>
    <dbReference type="NCBI Taxonomy" id="746836"/>
    <lineage>
        <taxon>Eukaryota</taxon>
        <taxon>Fungi</taxon>
        <taxon>Dikarya</taxon>
        <taxon>Ascomycota</taxon>
        <taxon>Pezizomycotina</taxon>
        <taxon>Leotiomycetes</taxon>
        <taxon>Helotiales</taxon>
        <taxon>Helotiaceae</taxon>
        <taxon>Hymenoscyphus</taxon>
    </lineage>
</organism>
<dbReference type="InterPro" id="IPR010730">
    <property type="entry name" value="HET"/>
</dbReference>
<sequence length="395" mass="46181">MDYSWRLFQRSWTFVLSPFGIDRFFTFLKGRRLTFGFWVKYSTDRVILPPSGGSVEERQLVYEPLEHRDSIRLLVLFKGEPMDPLRGELIQGRMNDHPEFRALSYCWGDTLTSSTIHLEQGSVHVTKNGLLALQQLRSTEKNTIHWIDQICINQFDLREKTNQIRHMQEIYRQAEMVNIWLGPSTPNSALGIELFRDFATHDLKSHTKSVWQLHSPTEVIVAIEDILSRSWFERIWVVQEVVAANKTTMLCGQYHFSWIPSDIPQLRNFQRAIKFAEISPEWEQLGLKVIDMRLFLDLLALQLKEQRKKAGIEYRVPADLLDVMHELRYKKSSDRRDMIYALMSLADTEIMPDYGRTVEESFQSLKELMGLSDDTRNLCGPNPCFKLVFLLTLTS</sequence>
<dbReference type="PANTHER" id="PTHR24148">
    <property type="entry name" value="ANKYRIN REPEAT DOMAIN-CONTAINING PROTEIN 39 HOMOLOG-RELATED"/>
    <property type="match status" value="1"/>
</dbReference>
<accession>A0A9N9L0F3</accession>
<dbReference type="Pfam" id="PF06985">
    <property type="entry name" value="HET"/>
    <property type="match status" value="1"/>
</dbReference>
<dbReference type="AlphaFoldDB" id="A0A9N9L0F3"/>
<protein>
    <recommendedName>
        <fullName evidence="1">Heterokaryon incompatibility domain-containing protein</fullName>
    </recommendedName>
</protein>
<name>A0A9N9L0F3_9HELO</name>
<reference evidence="2" key="1">
    <citation type="submission" date="2021-07" db="EMBL/GenBank/DDBJ databases">
        <authorList>
            <person name="Durling M."/>
        </authorList>
    </citation>
    <scope>NUCLEOTIDE SEQUENCE</scope>
</reference>
<keyword evidence="3" id="KW-1185">Reference proteome</keyword>
<evidence type="ECO:0000313" key="3">
    <source>
        <dbReference type="Proteomes" id="UP000696280"/>
    </source>
</evidence>
<gene>
    <name evidence="2" type="ORF">HYFRA_00008884</name>
</gene>
<dbReference type="InterPro" id="IPR052895">
    <property type="entry name" value="HetReg/Transcr_Mod"/>
</dbReference>
<dbReference type="EMBL" id="CAJVRL010000067">
    <property type="protein sequence ID" value="CAG8956028.1"/>
    <property type="molecule type" value="Genomic_DNA"/>
</dbReference>
<dbReference type="PANTHER" id="PTHR24148:SF64">
    <property type="entry name" value="HETEROKARYON INCOMPATIBILITY DOMAIN-CONTAINING PROTEIN"/>
    <property type="match status" value="1"/>
</dbReference>
<evidence type="ECO:0000313" key="2">
    <source>
        <dbReference type="EMBL" id="CAG8956028.1"/>
    </source>
</evidence>
<dbReference type="OrthoDB" id="5571888at2759"/>
<comment type="caution">
    <text evidence="2">The sequence shown here is derived from an EMBL/GenBank/DDBJ whole genome shotgun (WGS) entry which is preliminary data.</text>
</comment>
<feature type="domain" description="Heterokaryon incompatibility" evidence="1">
    <location>
        <begin position="100"/>
        <end position="240"/>
    </location>
</feature>
<proteinExistence type="predicted"/>
<evidence type="ECO:0000259" key="1">
    <source>
        <dbReference type="Pfam" id="PF06985"/>
    </source>
</evidence>